<dbReference type="EMBL" id="DTIN01000039">
    <property type="protein sequence ID" value="HFX14182.1"/>
    <property type="molecule type" value="Genomic_DNA"/>
</dbReference>
<keyword evidence="8" id="KW-0378">Hydrolase</keyword>
<dbReference type="GO" id="GO:0008233">
    <property type="term" value="F:peptidase activity"/>
    <property type="evidence" value="ECO:0007669"/>
    <property type="project" value="UniProtKB-KW"/>
</dbReference>
<comment type="subunit">
    <text evidence="6">HflC and HflK may interact to form a multimeric complex.</text>
</comment>
<evidence type="ECO:0000256" key="1">
    <source>
        <dbReference type="ARBA" id="ARBA00004167"/>
    </source>
</evidence>
<dbReference type="Pfam" id="PF01145">
    <property type="entry name" value="Band_7"/>
    <property type="match status" value="1"/>
</dbReference>
<keyword evidence="3 6" id="KW-0812">Transmembrane</keyword>
<dbReference type="AlphaFoldDB" id="A0A7C3RS17"/>
<dbReference type="InterPro" id="IPR050710">
    <property type="entry name" value="Band7/mec-2_domain"/>
</dbReference>
<evidence type="ECO:0000313" key="8">
    <source>
        <dbReference type="EMBL" id="HFX14182.1"/>
    </source>
</evidence>
<evidence type="ECO:0000256" key="3">
    <source>
        <dbReference type="ARBA" id="ARBA00022692"/>
    </source>
</evidence>
<proteinExistence type="inferred from homology"/>
<evidence type="ECO:0000256" key="5">
    <source>
        <dbReference type="ARBA" id="ARBA00023136"/>
    </source>
</evidence>
<dbReference type="InterPro" id="IPR001107">
    <property type="entry name" value="Band_7"/>
</dbReference>
<dbReference type="CDD" id="cd03404">
    <property type="entry name" value="SPFH_HflK"/>
    <property type="match status" value="1"/>
</dbReference>
<comment type="similarity">
    <text evidence="2 6">Belongs to the band 7/mec-2 family. HflK subfamily.</text>
</comment>
<dbReference type="PANTHER" id="PTHR43327">
    <property type="entry name" value="STOMATIN-LIKE PROTEIN 2, MITOCHONDRIAL"/>
    <property type="match status" value="1"/>
</dbReference>
<gene>
    <name evidence="8" type="primary">hflK</name>
    <name evidence="8" type="ORF">ENW00_08595</name>
</gene>
<comment type="function">
    <text evidence="6">HflC and HflK could encode or regulate a protease.</text>
</comment>
<keyword evidence="5 6" id="KW-0472">Membrane</keyword>
<keyword evidence="8" id="KW-0645">Protease</keyword>
<sequence length="330" mass="37643">MENFKDYPPFFKKKVPLKSIVWIILFVLILVSLSLSFYFVGPAEVGIVKRFGKIVAVHDPGLHWKLPFIDQAIKVDVMAIRRLEIGFRTITLNPPQYRNVQEESLLLTKDGKIVDLDFVVQYQISEPVKYISYVKEGEKLLRDLAQASMRQVVGGYLFDEILTVSKEEIQNDVKILLQNILNSNNFGIKILNVQLQDVIPPDPVQPAFQDVINAKSEKDKLILEAQAYYNKLVPEAEGQAAKIIAEAEAYRTEQIEKAKGDAQRFKALLERYNKTPSLIKTKLFMEAMEMILPQVKIIVIDDPKGGMKIFNLPGDLFTQTMTIRQEGDNK</sequence>
<protein>
    <recommendedName>
        <fullName evidence="6">Protein HflK</fullName>
    </recommendedName>
</protein>
<evidence type="ECO:0000256" key="2">
    <source>
        <dbReference type="ARBA" id="ARBA00006971"/>
    </source>
</evidence>
<evidence type="ECO:0000259" key="7">
    <source>
        <dbReference type="SMART" id="SM00244"/>
    </source>
</evidence>
<reference evidence="8" key="1">
    <citation type="journal article" date="2020" name="mSystems">
        <title>Genome- and Community-Level Interaction Insights into Carbon Utilization and Element Cycling Functions of Hydrothermarchaeota in Hydrothermal Sediment.</title>
        <authorList>
            <person name="Zhou Z."/>
            <person name="Liu Y."/>
            <person name="Xu W."/>
            <person name="Pan J."/>
            <person name="Luo Z.H."/>
            <person name="Li M."/>
        </authorList>
    </citation>
    <scope>NUCLEOTIDE SEQUENCE [LARGE SCALE GENOMIC DNA]</scope>
    <source>
        <strain evidence="8">SpSt-81</strain>
    </source>
</reference>
<dbReference type="SMART" id="SM00244">
    <property type="entry name" value="PHB"/>
    <property type="match status" value="1"/>
</dbReference>
<evidence type="ECO:0000256" key="4">
    <source>
        <dbReference type="ARBA" id="ARBA00022989"/>
    </source>
</evidence>
<feature type="domain" description="Band 7" evidence="7">
    <location>
        <begin position="35"/>
        <end position="212"/>
    </location>
</feature>
<dbReference type="PANTHER" id="PTHR43327:SF2">
    <property type="entry name" value="MODULATOR OF FTSH PROTEASE HFLK"/>
    <property type="match status" value="1"/>
</dbReference>
<dbReference type="Gene3D" id="3.30.479.30">
    <property type="entry name" value="Band 7 domain"/>
    <property type="match status" value="1"/>
</dbReference>
<organism evidence="8">
    <name type="scientific">Dictyoglomus thermophilum</name>
    <dbReference type="NCBI Taxonomy" id="14"/>
    <lineage>
        <taxon>Bacteria</taxon>
        <taxon>Pseudomonadati</taxon>
        <taxon>Dictyoglomota</taxon>
        <taxon>Dictyoglomia</taxon>
        <taxon>Dictyoglomales</taxon>
        <taxon>Dictyoglomaceae</taxon>
        <taxon>Dictyoglomus</taxon>
    </lineage>
</organism>
<dbReference type="NCBIfam" id="TIGR01933">
    <property type="entry name" value="hflK"/>
    <property type="match status" value="1"/>
</dbReference>
<dbReference type="GO" id="GO:0006508">
    <property type="term" value="P:proteolysis"/>
    <property type="evidence" value="ECO:0007669"/>
    <property type="project" value="UniProtKB-KW"/>
</dbReference>
<feature type="transmembrane region" description="Helical" evidence="6">
    <location>
        <begin position="20"/>
        <end position="40"/>
    </location>
</feature>
<dbReference type="GO" id="GO:0016020">
    <property type="term" value="C:membrane"/>
    <property type="evidence" value="ECO:0007669"/>
    <property type="project" value="UniProtKB-SubCell"/>
</dbReference>
<accession>A0A7C3RS17</accession>
<comment type="caution">
    <text evidence="8">The sequence shown here is derived from an EMBL/GenBank/DDBJ whole genome shotgun (WGS) entry which is preliminary data.</text>
</comment>
<dbReference type="SUPFAM" id="SSF117892">
    <property type="entry name" value="Band 7/SPFH domain"/>
    <property type="match status" value="1"/>
</dbReference>
<dbReference type="InterPro" id="IPR036013">
    <property type="entry name" value="Band_7/SPFH_dom_sf"/>
</dbReference>
<keyword evidence="4 6" id="KW-1133">Transmembrane helix</keyword>
<name>A0A7C3RS17_DICTH</name>
<comment type="subcellular location">
    <subcellularLocation>
        <location evidence="1">Membrane</location>
        <topology evidence="1">Single-pass membrane protein</topology>
    </subcellularLocation>
</comment>
<evidence type="ECO:0000256" key="6">
    <source>
        <dbReference type="RuleBase" id="RU364113"/>
    </source>
</evidence>
<dbReference type="InterPro" id="IPR010201">
    <property type="entry name" value="HflK"/>
</dbReference>